<evidence type="ECO:0000313" key="3">
    <source>
        <dbReference type="Proteomes" id="UP000607197"/>
    </source>
</evidence>
<feature type="transmembrane region" description="Helical" evidence="1">
    <location>
        <begin position="27"/>
        <end position="46"/>
    </location>
</feature>
<reference evidence="2" key="2">
    <citation type="submission" date="2020-09" db="EMBL/GenBank/DDBJ databases">
        <authorList>
            <person name="Sun Q."/>
            <person name="Ohkuma M."/>
        </authorList>
    </citation>
    <scope>NUCLEOTIDE SEQUENCE</scope>
    <source>
        <strain evidence="2">JCM 19596</strain>
    </source>
</reference>
<keyword evidence="1" id="KW-1133">Transmembrane helix</keyword>
<accession>A0A830F2Z6</accession>
<keyword evidence="1" id="KW-0812">Transmembrane</keyword>
<keyword evidence="1" id="KW-0472">Membrane</keyword>
<evidence type="ECO:0000256" key="1">
    <source>
        <dbReference type="SAM" id="Phobius"/>
    </source>
</evidence>
<reference evidence="2" key="1">
    <citation type="journal article" date="2014" name="Int. J. Syst. Evol. Microbiol.">
        <title>Complete genome sequence of Corynebacterium casei LMG S-19264T (=DSM 44701T), isolated from a smear-ripened cheese.</title>
        <authorList>
            <consortium name="US DOE Joint Genome Institute (JGI-PGF)"/>
            <person name="Walter F."/>
            <person name="Albersmeier A."/>
            <person name="Kalinowski J."/>
            <person name="Ruckert C."/>
        </authorList>
    </citation>
    <scope>NUCLEOTIDE SEQUENCE</scope>
    <source>
        <strain evidence="2">JCM 19596</strain>
    </source>
</reference>
<dbReference type="EMBL" id="BMPG01000002">
    <property type="protein sequence ID" value="GGL57634.1"/>
    <property type="molecule type" value="Genomic_DNA"/>
</dbReference>
<evidence type="ECO:0000313" key="2">
    <source>
        <dbReference type="EMBL" id="GGL57634.1"/>
    </source>
</evidence>
<comment type="caution">
    <text evidence="2">The sequence shown here is derived from an EMBL/GenBank/DDBJ whole genome shotgun (WGS) entry which is preliminary data.</text>
</comment>
<sequence length="92" mass="9885">MLRRIVSLLAKGGFLVALKGRWVPLKLLAKFAGVIQTLAVVVAVLFRPYLLFLGGAVGVVWGLHYLGVLPVVDFSPLTALAESLLRSARVMA</sequence>
<dbReference type="AlphaFoldDB" id="A0A830F2Z6"/>
<proteinExistence type="predicted"/>
<gene>
    <name evidence="2" type="ORF">GCM10009039_14780</name>
</gene>
<feature type="transmembrane region" description="Helical" evidence="1">
    <location>
        <begin position="52"/>
        <end position="72"/>
    </location>
</feature>
<protein>
    <submittedName>
        <fullName evidence="2">Uncharacterized protein</fullName>
    </submittedName>
</protein>
<keyword evidence="3" id="KW-1185">Reference proteome</keyword>
<dbReference type="Proteomes" id="UP000607197">
    <property type="component" value="Unassembled WGS sequence"/>
</dbReference>
<name>A0A830F2Z6_9EURY</name>
<dbReference type="RefSeq" id="WP_188977481.1">
    <property type="nucleotide sequence ID" value="NZ_BMPG01000002.1"/>
</dbReference>
<organism evidence="2 3">
    <name type="scientific">Halocalculus aciditolerans</name>
    <dbReference type="NCBI Taxonomy" id="1383812"/>
    <lineage>
        <taxon>Archaea</taxon>
        <taxon>Methanobacteriati</taxon>
        <taxon>Methanobacteriota</taxon>
        <taxon>Stenosarchaea group</taxon>
        <taxon>Halobacteria</taxon>
        <taxon>Halobacteriales</taxon>
        <taxon>Halobacteriaceae</taxon>
        <taxon>Halocalculus</taxon>
    </lineage>
</organism>